<evidence type="ECO:0000256" key="3">
    <source>
        <dbReference type="ARBA" id="ARBA00022692"/>
    </source>
</evidence>
<protein>
    <submittedName>
        <fullName evidence="9">Rhomboid family protein</fullName>
    </submittedName>
</protein>
<dbReference type="PANTHER" id="PTHR43731">
    <property type="entry name" value="RHOMBOID PROTEASE"/>
    <property type="match status" value="1"/>
</dbReference>
<keyword evidence="10" id="KW-1185">Reference proteome</keyword>
<dbReference type="Pfam" id="PF01694">
    <property type="entry name" value="Rhomboid"/>
    <property type="match status" value="1"/>
</dbReference>
<comment type="subcellular location">
    <subcellularLocation>
        <location evidence="1">Membrane</location>
        <topology evidence="1">Multi-pass membrane protein</topology>
    </subcellularLocation>
</comment>
<dbReference type="EMBL" id="FRAA01000002">
    <property type="protein sequence ID" value="SHK00379.1"/>
    <property type="molecule type" value="Genomic_DNA"/>
</dbReference>
<dbReference type="PANTHER" id="PTHR43731:SF14">
    <property type="entry name" value="PRESENILIN-ASSOCIATED RHOMBOID-LIKE PROTEIN, MITOCHONDRIAL"/>
    <property type="match status" value="1"/>
</dbReference>
<evidence type="ECO:0000256" key="7">
    <source>
        <dbReference type="SAM" id="Phobius"/>
    </source>
</evidence>
<keyword evidence="3 7" id="KW-0812">Transmembrane</keyword>
<comment type="similarity">
    <text evidence="2">Belongs to the peptidase S54 family.</text>
</comment>
<dbReference type="SUPFAM" id="SSF144091">
    <property type="entry name" value="Rhomboid-like"/>
    <property type="match status" value="1"/>
</dbReference>
<sequence>MSITLILIVITVGISYFGFQNPSLQYRLMFNPVHIEQNKQWYRLISSGFVHSNWVHLGFNMFTFYFFGRFVEQIFVSIKGSAGSLYFIGFYILAIIVSDLPSLIKHRGNINYNSLGASGGVSAMVFSSILFFPINPICLYGFVCIPGFILGALYLIYSYMKGKNMSDNVNHNAHLFGAVFGLIFSVLIRPSVLMEFVQQIANWQPFS</sequence>
<organism evidence="9 10">
    <name type="scientific">Reichenbachiella agariperforans</name>
    <dbReference type="NCBI Taxonomy" id="156994"/>
    <lineage>
        <taxon>Bacteria</taxon>
        <taxon>Pseudomonadati</taxon>
        <taxon>Bacteroidota</taxon>
        <taxon>Cytophagia</taxon>
        <taxon>Cytophagales</taxon>
        <taxon>Reichenbachiellaceae</taxon>
        <taxon>Reichenbachiella</taxon>
    </lineage>
</organism>
<feature type="transmembrane region" description="Helical" evidence="7">
    <location>
        <begin position="139"/>
        <end position="157"/>
    </location>
</feature>
<dbReference type="Proteomes" id="UP000184474">
    <property type="component" value="Unassembled WGS sequence"/>
</dbReference>
<feature type="transmembrane region" description="Helical" evidence="7">
    <location>
        <begin position="74"/>
        <end position="98"/>
    </location>
</feature>
<feature type="domain" description="Peptidase S54 rhomboid" evidence="8">
    <location>
        <begin position="39"/>
        <end position="189"/>
    </location>
</feature>
<dbReference type="InterPro" id="IPR022764">
    <property type="entry name" value="Peptidase_S54_rhomboid_dom"/>
</dbReference>
<evidence type="ECO:0000313" key="9">
    <source>
        <dbReference type="EMBL" id="SHK00379.1"/>
    </source>
</evidence>
<dbReference type="RefSeq" id="WP_073121466.1">
    <property type="nucleotide sequence ID" value="NZ_FRAA01000002.1"/>
</dbReference>
<feature type="transmembrane region" description="Helical" evidence="7">
    <location>
        <begin position="44"/>
        <end position="68"/>
    </location>
</feature>
<proteinExistence type="inferred from homology"/>
<keyword evidence="6 7" id="KW-0472">Membrane</keyword>
<feature type="transmembrane region" description="Helical" evidence="7">
    <location>
        <begin position="6"/>
        <end position="24"/>
    </location>
</feature>
<keyword evidence="5 7" id="KW-1133">Transmembrane helix</keyword>
<dbReference type="InterPro" id="IPR050925">
    <property type="entry name" value="Rhomboid_protease_S54"/>
</dbReference>
<dbReference type="GO" id="GO:0004252">
    <property type="term" value="F:serine-type endopeptidase activity"/>
    <property type="evidence" value="ECO:0007669"/>
    <property type="project" value="InterPro"/>
</dbReference>
<evidence type="ECO:0000256" key="4">
    <source>
        <dbReference type="ARBA" id="ARBA00022801"/>
    </source>
</evidence>
<evidence type="ECO:0000256" key="5">
    <source>
        <dbReference type="ARBA" id="ARBA00022989"/>
    </source>
</evidence>
<evidence type="ECO:0000256" key="6">
    <source>
        <dbReference type="ARBA" id="ARBA00023136"/>
    </source>
</evidence>
<dbReference type="STRING" id="156994.SAMN04488028_102455"/>
<dbReference type="AlphaFoldDB" id="A0A1M6NXB1"/>
<evidence type="ECO:0000256" key="1">
    <source>
        <dbReference type="ARBA" id="ARBA00004141"/>
    </source>
</evidence>
<name>A0A1M6NXB1_REIAG</name>
<evidence type="ECO:0000259" key="8">
    <source>
        <dbReference type="Pfam" id="PF01694"/>
    </source>
</evidence>
<feature type="transmembrane region" description="Helical" evidence="7">
    <location>
        <begin position="169"/>
        <end position="188"/>
    </location>
</feature>
<dbReference type="GO" id="GO:0016020">
    <property type="term" value="C:membrane"/>
    <property type="evidence" value="ECO:0007669"/>
    <property type="project" value="UniProtKB-SubCell"/>
</dbReference>
<accession>A0A1M6NXB1</accession>
<dbReference type="Gene3D" id="1.20.1540.10">
    <property type="entry name" value="Rhomboid-like"/>
    <property type="match status" value="1"/>
</dbReference>
<dbReference type="InterPro" id="IPR035952">
    <property type="entry name" value="Rhomboid-like_sf"/>
</dbReference>
<reference evidence="10" key="1">
    <citation type="submission" date="2016-11" db="EMBL/GenBank/DDBJ databases">
        <authorList>
            <person name="Varghese N."/>
            <person name="Submissions S."/>
        </authorList>
    </citation>
    <scope>NUCLEOTIDE SEQUENCE [LARGE SCALE GENOMIC DNA]</scope>
    <source>
        <strain evidence="10">DSM 26134</strain>
    </source>
</reference>
<gene>
    <name evidence="9" type="ORF">SAMN04488028_102455</name>
</gene>
<feature type="transmembrane region" description="Helical" evidence="7">
    <location>
        <begin position="110"/>
        <end position="133"/>
    </location>
</feature>
<evidence type="ECO:0000313" key="10">
    <source>
        <dbReference type="Proteomes" id="UP000184474"/>
    </source>
</evidence>
<evidence type="ECO:0000256" key="2">
    <source>
        <dbReference type="ARBA" id="ARBA00009045"/>
    </source>
</evidence>
<keyword evidence="4" id="KW-0378">Hydrolase</keyword>